<sequence length="273" mass="31227">KQNYQATLKNQIRLVLLGKTGVGKSATGNIIIGRNVFKSSINSVTTACEKRIGEVDGRSVAVVDTPGLFDTILSNEQVVDEILKCVSMSSPGPDVFVIVLSLGRFTKEEADTVDLIKQIFGHEASQFSIVLFTRGDELDEESIEDYVRQSKSTELKKLIRECGNRFLAFNNREKQDKTQVIKLLNMIEEMKNSNEGRYFTNSMFEEAEMSIRKKMEEILKEREREIEIQTQILQAKYEREMKNMTLQLEEEKQRAGEERMKINGHICVICSRL</sequence>
<reference evidence="6" key="1">
    <citation type="submission" date="2025-08" db="UniProtKB">
        <authorList>
            <consortium name="Ensembl"/>
        </authorList>
    </citation>
    <scope>IDENTIFICATION</scope>
</reference>
<protein>
    <recommendedName>
        <fullName evidence="5">AIG1-type G domain-containing protein</fullName>
    </recommendedName>
</protein>
<name>A0A672TF44_SINGR</name>
<dbReference type="Proteomes" id="UP000472262">
    <property type="component" value="Unassembled WGS sequence"/>
</dbReference>
<keyword evidence="2" id="KW-0547">Nucleotide-binding</keyword>
<evidence type="ECO:0000256" key="4">
    <source>
        <dbReference type="SAM" id="Coils"/>
    </source>
</evidence>
<keyword evidence="4" id="KW-0175">Coiled coil</keyword>
<keyword evidence="3" id="KW-0342">GTP-binding</keyword>
<dbReference type="InParanoid" id="A0A672TF44"/>
<feature type="domain" description="AIG1-type G" evidence="5">
    <location>
        <begin position="9"/>
        <end position="208"/>
    </location>
</feature>
<evidence type="ECO:0000256" key="2">
    <source>
        <dbReference type="ARBA" id="ARBA00022741"/>
    </source>
</evidence>
<dbReference type="InterPro" id="IPR027417">
    <property type="entry name" value="P-loop_NTPase"/>
</dbReference>
<dbReference type="OMA" id="GHICVIC"/>
<evidence type="ECO:0000259" key="5">
    <source>
        <dbReference type="PROSITE" id="PS51720"/>
    </source>
</evidence>
<dbReference type="SUPFAM" id="SSF52540">
    <property type="entry name" value="P-loop containing nucleoside triphosphate hydrolases"/>
    <property type="match status" value="1"/>
</dbReference>
<dbReference type="Ensembl" id="ENSSGRT00000119290.1">
    <property type="protein sequence ID" value="ENSSGRP00000112310.1"/>
    <property type="gene ID" value="ENSSGRG00000055194.1"/>
</dbReference>
<dbReference type="CDD" id="cd01852">
    <property type="entry name" value="AIG1"/>
    <property type="match status" value="1"/>
</dbReference>
<dbReference type="PROSITE" id="PS51720">
    <property type="entry name" value="G_AIG1"/>
    <property type="match status" value="1"/>
</dbReference>
<evidence type="ECO:0000256" key="1">
    <source>
        <dbReference type="ARBA" id="ARBA00008535"/>
    </source>
</evidence>
<feature type="coiled-coil region" evidence="4">
    <location>
        <begin position="234"/>
        <end position="261"/>
    </location>
</feature>
<dbReference type="PANTHER" id="PTHR10903:SF170">
    <property type="entry name" value="GTPASE IMAP FAMILY MEMBER 7"/>
    <property type="match status" value="1"/>
</dbReference>
<organism evidence="6 7">
    <name type="scientific">Sinocyclocheilus grahami</name>
    <name type="common">Dianchi golden-line fish</name>
    <name type="synonym">Barbus grahami</name>
    <dbReference type="NCBI Taxonomy" id="75366"/>
    <lineage>
        <taxon>Eukaryota</taxon>
        <taxon>Metazoa</taxon>
        <taxon>Chordata</taxon>
        <taxon>Craniata</taxon>
        <taxon>Vertebrata</taxon>
        <taxon>Euteleostomi</taxon>
        <taxon>Actinopterygii</taxon>
        <taxon>Neopterygii</taxon>
        <taxon>Teleostei</taxon>
        <taxon>Ostariophysi</taxon>
        <taxon>Cypriniformes</taxon>
        <taxon>Cyprinidae</taxon>
        <taxon>Cyprininae</taxon>
        <taxon>Sinocyclocheilus</taxon>
    </lineage>
</organism>
<evidence type="ECO:0000313" key="6">
    <source>
        <dbReference type="Ensembl" id="ENSSGRP00000112310.1"/>
    </source>
</evidence>
<accession>A0A672TF44</accession>
<dbReference type="AlphaFoldDB" id="A0A672TF44"/>
<reference evidence="6" key="2">
    <citation type="submission" date="2025-09" db="UniProtKB">
        <authorList>
            <consortium name="Ensembl"/>
        </authorList>
    </citation>
    <scope>IDENTIFICATION</scope>
</reference>
<evidence type="ECO:0000313" key="7">
    <source>
        <dbReference type="Proteomes" id="UP000472262"/>
    </source>
</evidence>
<dbReference type="GO" id="GO:0005525">
    <property type="term" value="F:GTP binding"/>
    <property type="evidence" value="ECO:0007669"/>
    <property type="project" value="UniProtKB-KW"/>
</dbReference>
<dbReference type="Pfam" id="PF04548">
    <property type="entry name" value="AIG1"/>
    <property type="match status" value="1"/>
</dbReference>
<dbReference type="InterPro" id="IPR045058">
    <property type="entry name" value="GIMA/IAN/Toc"/>
</dbReference>
<dbReference type="InterPro" id="IPR006703">
    <property type="entry name" value="G_AIG1"/>
</dbReference>
<dbReference type="FunFam" id="3.40.50.300:FF:000366">
    <property type="entry name" value="GTPase, IMAP family member 2"/>
    <property type="match status" value="1"/>
</dbReference>
<dbReference type="Gene3D" id="3.40.50.300">
    <property type="entry name" value="P-loop containing nucleotide triphosphate hydrolases"/>
    <property type="match status" value="1"/>
</dbReference>
<proteinExistence type="inferred from homology"/>
<dbReference type="PANTHER" id="PTHR10903">
    <property type="entry name" value="GTPASE, IMAP FAMILY MEMBER-RELATED"/>
    <property type="match status" value="1"/>
</dbReference>
<comment type="similarity">
    <text evidence="1">Belongs to the TRAFAC class TrmE-Era-EngA-EngB-Septin-like GTPase superfamily. AIG1/Toc34/Toc159-like paraseptin GTPase family. IAN subfamily.</text>
</comment>
<keyword evidence="7" id="KW-1185">Reference proteome</keyword>
<evidence type="ECO:0000256" key="3">
    <source>
        <dbReference type="ARBA" id="ARBA00023134"/>
    </source>
</evidence>